<evidence type="ECO:0000256" key="5">
    <source>
        <dbReference type="ARBA" id="ARBA00022573"/>
    </source>
</evidence>
<dbReference type="CDD" id="cd00609">
    <property type="entry name" value="AAT_like"/>
    <property type="match status" value="1"/>
</dbReference>
<evidence type="ECO:0000259" key="10">
    <source>
        <dbReference type="Pfam" id="PF00155"/>
    </source>
</evidence>
<dbReference type="AlphaFoldDB" id="A0AAC9P7V0"/>
<dbReference type="GO" id="GO:0009236">
    <property type="term" value="P:cobalamin biosynthetic process"/>
    <property type="evidence" value="ECO:0007669"/>
    <property type="project" value="UniProtKB-KW"/>
</dbReference>
<proteinExistence type="predicted"/>
<comment type="cofactor">
    <cofactor evidence="1">
        <name>pyridoxal 5'-phosphate</name>
        <dbReference type="ChEBI" id="CHEBI:597326"/>
    </cofactor>
</comment>
<dbReference type="InterPro" id="IPR015422">
    <property type="entry name" value="PyrdxlP-dep_Trfase_small"/>
</dbReference>
<dbReference type="PROSITE" id="PS00105">
    <property type="entry name" value="AA_TRANSFER_CLASS_1"/>
    <property type="match status" value="1"/>
</dbReference>
<evidence type="ECO:0000256" key="8">
    <source>
        <dbReference type="ARBA" id="ARBA00029996"/>
    </source>
</evidence>
<keyword evidence="6" id="KW-0663">Pyridoxal phosphate</keyword>
<accession>A0AAC9P7V0</accession>
<evidence type="ECO:0000256" key="2">
    <source>
        <dbReference type="ARBA" id="ARBA00003444"/>
    </source>
</evidence>
<evidence type="ECO:0000256" key="1">
    <source>
        <dbReference type="ARBA" id="ARBA00001933"/>
    </source>
</evidence>
<dbReference type="PANTHER" id="PTHR42885:SF1">
    <property type="entry name" value="THREONINE-PHOSPHATE DECARBOXYLASE"/>
    <property type="match status" value="1"/>
</dbReference>
<dbReference type="Gene3D" id="3.90.1150.10">
    <property type="entry name" value="Aspartate Aminotransferase, domain 1"/>
    <property type="match status" value="1"/>
</dbReference>
<organism evidence="11 12">
    <name type="scientific">Granulibacter bethesdensis</name>
    <dbReference type="NCBI Taxonomy" id="364410"/>
    <lineage>
        <taxon>Bacteria</taxon>
        <taxon>Pseudomonadati</taxon>
        <taxon>Pseudomonadota</taxon>
        <taxon>Alphaproteobacteria</taxon>
        <taxon>Acetobacterales</taxon>
        <taxon>Acetobacteraceae</taxon>
        <taxon>Granulibacter</taxon>
    </lineage>
</organism>
<evidence type="ECO:0000256" key="9">
    <source>
        <dbReference type="ARBA" id="ARBA00048531"/>
    </source>
</evidence>
<comment type="function">
    <text evidence="2">Decarboxylates L-threonine-O-3-phosphate to yield (R)-1-amino-2-propanol O-2-phosphate, the precursor for the linkage between the nucleotide loop and the corrin ring in cobalamin.</text>
</comment>
<evidence type="ECO:0000256" key="4">
    <source>
        <dbReference type="ARBA" id="ARBA00012285"/>
    </source>
</evidence>
<comment type="catalytic activity">
    <reaction evidence="9">
        <text>O-phospho-L-threonine + H(+) = (R)-1-aminopropan-2-yl phosphate + CO2</text>
        <dbReference type="Rhea" id="RHEA:11492"/>
        <dbReference type="ChEBI" id="CHEBI:15378"/>
        <dbReference type="ChEBI" id="CHEBI:16526"/>
        <dbReference type="ChEBI" id="CHEBI:58563"/>
        <dbReference type="ChEBI" id="CHEBI:58675"/>
        <dbReference type="EC" id="4.1.1.81"/>
    </reaction>
</comment>
<dbReference type="Pfam" id="PF00155">
    <property type="entry name" value="Aminotran_1_2"/>
    <property type="match status" value="1"/>
</dbReference>
<dbReference type="NCBIfam" id="TIGR01140">
    <property type="entry name" value="L_thr_O3P_dcar"/>
    <property type="match status" value="1"/>
</dbReference>
<name>A0AAC9P7V0_9PROT</name>
<evidence type="ECO:0000313" key="12">
    <source>
        <dbReference type="Proteomes" id="UP000182373"/>
    </source>
</evidence>
<dbReference type="EMBL" id="CP018191">
    <property type="protein sequence ID" value="APH53897.1"/>
    <property type="molecule type" value="Genomic_DNA"/>
</dbReference>
<dbReference type="InterPro" id="IPR015424">
    <property type="entry name" value="PyrdxlP-dep_Trfase"/>
</dbReference>
<dbReference type="PANTHER" id="PTHR42885">
    <property type="entry name" value="HISTIDINOL-PHOSPHATE AMINOTRANSFERASE-RELATED"/>
    <property type="match status" value="1"/>
</dbReference>
<reference evidence="12" key="1">
    <citation type="submission" date="2016-11" db="EMBL/GenBank/DDBJ databases">
        <title>Comparative genomic and phenotypic analysis of Granulibacter bethesdensis clinical isolates from patients with chronic granulomatous disease.</title>
        <authorList>
            <person name="Zarember K.A."/>
            <person name="Porcella S.F."/>
            <person name="Chu J."/>
            <person name="Ding L."/>
            <person name="Dahlstrom E."/>
            <person name="Barbian K."/>
            <person name="Martens C."/>
            <person name="Sykora L."/>
            <person name="Kramer S."/>
            <person name="Pettinato A.M."/>
            <person name="Hong H."/>
            <person name="Wald G."/>
            <person name="Berg L.J."/>
            <person name="Rogge L.S."/>
            <person name="Greenberg D.E."/>
            <person name="Falcone E.L."/>
            <person name="Neves J.F."/>
            <person name="Simoes M.J."/>
            <person name="Casal M."/>
            <person name="Rodriguez-Lopez F.C."/>
            <person name="Zelazny A."/>
            <person name="Gallin J.I."/>
            <person name="Holland S.M."/>
        </authorList>
    </citation>
    <scope>NUCLEOTIDE SEQUENCE [LARGE SCALE GENOMIC DNA]</scope>
    <source>
        <strain evidence="12">NIH9.1</strain>
    </source>
</reference>
<evidence type="ECO:0000313" key="11">
    <source>
        <dbReference type="EMBL" id="APH53897.1"/>
    </source>
</evidence>
<dbReference type="Gene3D" id="3.40.640.10">
    <property type="entry name" value="Type I PLP-dependent aspartate aminotransferase-like (Major domain)"/>
    <property type="match status" value="1"/>
</dbReference>
<dbReference type="GO" id="GO:0030170">
    <property type="term" value="F:pyridoxal phosphate binding"/>
    <property type="evidence" value="ECO:0007669"/>
    <property type="project" value="InterPro"/>
</dbReference>
<dbReference type="RefSeq" id="WP_216634481.1">
    <property type="nucleotide sequence ID" value="NZ_CP018191.1"/>
</dbReference>
<dbReference type="InterPro" id="IPR005860">
    <property type="entry name" value="CobD"/>
</dbReference>
<evidence type="ECO:0000256" key="7">
    <source>
        <dbReference type="ARBA" id="ARBA00023239"/>
    </source>
</evidence>
<dbReference type="InterPro" id="IPR015421">
    <property type="entry name" value="PyrdxlP-dep_Trfase_major"/>
</dbReference>
<protein>
    <recommendedName>
        <fullName evidence="4">threonine-phosphate decarboxylase</fullName>
        <ecNumber evidence="4">4.1.1.81</ecNumber>
    </recommendedName>
    <alternativeName>
        <fullName evidence="8">L-threonine-O-3-phosphate decarboxylase</fullName>
    </alternativeName>
</protein>
<keyword evidence="7 11" id="KW-0456">Lyase</keyword>
<dbReference type="SUPFAM" id="SSF53383">
    <property type="entry name" value="PLP-dependent transferases"/>
    <property type="match status" value="1"/>
</dbReference>
<dbReference type="InterPro" id="IPR004839">
    <property type="entry name" value="Aminotransferase_I/II_large"/>
</dbReference>
<evidence type="ECO:0000256" key="3">
    <source>
        <dbReference type="ARBA" id="ARBA00004953"/>
    </source>
</evidence>
<keyword evidence="5" id="KW-0169">Cobalamin biosynthesis</keyword>
<feature type="domain" description="Aminotransferase class I/classII large" evidence="10">
    <location>
        <begin position="48"/>
        <end position="299"/>
    </location>
</feature>
<evidence type="ECO:0000256" key="6">
    <source>
        <dbReference type="ARBA" id="ARBA00022898"/>
    </source>
</evidence>
<dbReference type="GO" id="GO:0048472">
    <property type="term" value="F:threonine-phosphate decarboxylase activity"/>
    <property type="evidence" value="ECO:0007669"/>
    <property type="project" value="UniProtKB-EC"/>
</dbReference>
<dbReference type="InterPro" id="IPR004838">
    <property type="entry name" value="NHTrfase_class1_PyrdxlP-BS"/>
</dbReference>
<dbReference type="Proteomes" id="UP000182373">
    <property type="component" value="Chromosome"/>
</dbReference>
<comment type="pathway">
    <text evidence="3">Cofactor biosynthesis; adenosylcobalamin biosynthesis.</text>
</comment>
<gene>
    <name evidence="11" type="ORF">GbCGDNIH9_0652</name>
</gene>
<sequence length="342" mass="37182">MSIRKASTPSHGGRISAFLRANPDAPTPVLDLSTGINPFSYPIPALPAHAWSALPDPDDLTTLEQIAAEQYGVADASRVVAAPGSQSLIGLLPLCLGGQNRIVNIAGPTYAEHAASWVLHGHRVVQTCSFPGSFPDPDQNPEASISIVCNPNNPDGTRYMLSDLRTLSDRMADRNGWLIVDEAFADFEKGIQSIGTIQHSAAIALRSFGKAYGLAGLRLGFAILPPDHADFLRRILGPWPVSGAAITIARAALTDHAWQQATITRIQAAAERLDTLLISKGFEILGGTHLFRLTRHPESIMIHDRLSQAGIMTRRFDWDDRLFRFGLPESNCDWNRLDQALS</sequence>
<dbReference type="EC" id="4.1.1.81" evidence="4"/>